<name>A0A6A6S185_9PLEO</name>
<gene>
    <name evidence="1" type="ORF">P280DRAFT_469189</name>
</gene>
<organism evidence="1 2">
    <name type="scientific">Massarina eburnea CBS 473.64</name>
    <dbReference type="NCBI Taxonomy" id="1395130"/>
    <lineage>
        <taxon>Eukaryota</taxon>
        <taxon>Fungi</taxon>
        <taxon>Dikarya</taxon>
        <taxon>Ascomycota</taxon>
        <taxon>Pezizomycotina</taxon>
        <taxon>Dothideomycetes</taxon>
        <taxon>Pleosporomycetidae</taxon>
        <taxon>Pleosporales</taxon>
        <taxon>Massarineae</taxon>
        <taxon>Massarinaceae</taxon>
        <taxon>Massarina</taxon>
    </lineage>
</organism>
<evidence type="ECO:0000313" key="1">
    <source>
        <dbReference type="EMBL" id="KAF2641596.1"/>
    </source>
</evidence>
<dbReference type="PROSITE" id="PS51257">
    <property type="entry name" value="PROKAR_LIPOPROTEIN"/>
    <property type="match status" value="1"/>
</dbReference>
<dbReference type="AlphaFoldDB" id="A0A6A6S185"/>
<protein>
    <submittedName>
        <fullName evidence="1">Uncharacterized protein</fullName>
    </submittedName>
</protein>
<evidence type="ECO:0000313" key="2">
    <source>
        <dbReference type="Proteomes" id="UP000799753"/>
    </source>
</evidence>
<reference evidence="1" key="1">
    <citation type="journal article" date="2020" name="Stud. Mycol.">
        <title>101 Dothideomycetes genomes: a test case for predicting lifestyles and emergence of pathogens.</title>
        <authorList>
            <person name="Haridas S."/>
            <person name="Albert R."/>
            <person name="Binder M."/>
            <person name="Bloem J."/>
            <person name="Labutti K."/>
            <person name="Salamov A."/>
            <person name="Andreopoulos B."/>
            <person name="Baker S."/>
            <person name="Barry K."/>
            <person name="Bills G."/>
            <person name="Bluhm B."/>
            <person name="Cannon C."/>
            <person name="Castanera R."/>
            <person name="Culley D."/>
            <person name="Daum C."/>
            <person name="Ezra D."/>
            <person name="Gonzalez J."/>
            <person name="Henrissat B."/>
            <person name="Kuo A."/>
            <person name="Liang C."/>
            <person name="Lipzen A."/>
            <person name="Lutzoni F."/>
            <person name="Magnuson J."/>
            <person name="Mondo S."/>
            <person name="Nolan M."/>
            <person name="Ohm R."/>
            <person name="Pangilinan J."/>
            <person name="Park H.-J."/>
            <person name="Ramirez L."/>
            <person name="Alfaro M."/>
            <person name="Sun H."/>
            <person name="Tritt A."/>
            <person name="Yoshinaga Y."/>
            <person name="Zwiers L.-H."/>
            <person name="Turgeon B."/>
            <person name="Goodwin S."/>
            <person name="Spatafora J."/>
            <person name="Crous P."/>
            <person name="Grigoriev I."/>
        </authorList>
    </citation>
    <scope>NUCLEOTIDE SEQUENCE</scope>
    <source>
        <strain evidence="1">CBS 473.64</strain>
    </source>
</reference>
<accession>A0A6A6S185</accession>
<dbReference type="EMBL" id="MU006783">
    <property type="protein sequence ID" value="KAF2641596.1"/>
    <property type="molecule type" value="Genomic_DNA"/>
</dbReference>
<dbReference type="Proteomes" id="UP000799753">
    <property type="component" value="Unassembled WGS sequence"/>
</dbReference>
<sequence>MDKRRYSSPQPALQSCYGPLTDHERNAVLSSRGLYRSPRRLSYILLDTERKKHVVP</sequence>
<keyword evidence="2" id="KW-1185">Reference proteome</keyword>
<proteinExistence type="predicted"/>